<dbReference type="GO" id="GO:0043755">
    <property type="term" value="F:alpha-ribazole phosphatase activity"/>
    <property type="evidence" value="ECO:0007669"/>
    <property type="project" value="UniProtKB-UniRule"/>
</dbReference>
<organism evidence="4 5">
    <name type="scientific">Proteiniclasticum aestuarii</name>
    <dbReference type="NCBI Taxonomy" id="2817862"/>
    <lineage>
        <taxon>Bacteria</taxon>
        <taxon>Bacillati</taxon>
        <taxon>Bacillota</taxon>
        <taxon>Clostridia</taxon>
        <taxon>Eubacteriales</taxon>
        <taxon>Clostridiaceae</taxon>
        <taxon>Proteiniclasticum</taxon>
    </lineage>
</organism>
<dbReference type="PANTHER" id="PTHR48100">
    <property type="entry name" value="BROAD-SPECIFICITY PHOSPHATASE YOR283W-RELATED"/>
    <property type="match status" value="1"/>
</dbReference>
<dbReference type="InterPro" id="IPR017578">
    <property type="entry name" value="Ribazole_CobC"/>
</dbReference>
<dbReference type="RefSeq" id="WP_207598009.1">
    <property type="nucleotide sequence ID" value="NZ_JAFNJU010000001.1"/>
</dbReference>
<sequence length="196" mass="22520">MTRYYFVRHGTTDWNKSGIYYGLTDCPLNVTGILESKKLGGLLSGIDFDEIYASPMKRCMDTARLITGGKNLKTSEALLEMDFGLWEGMHYTECMEKFPEEFGNWSSDYRNYAPPGGEKYGDFYDRVHGFYEQVLTEEKKNVLIVTHKGVLQLLTSLLLTGEDSLFWNFSFQHGAYSVLLKDSGHTTIERMNIREE</sequence>
<dbReference type="SMART" id="SM00855">
    <property type="entry name" value="PGAM"/>
    <property type="match status" value="1"/>
</dbReference>
<dbReference type="Pfam" id="PF00300">
    <property type="entry name" value="His_Phos_1"/>
    <property type="match status" value="1"/>
</dbReference>
<dbReference type="AlphaFoldDB" id="A0A939KHV1"/>
<dbReference type="Gene3D" id="3.40.50.1240">
    <property type="entry name" value="Phosphoglycerate mutase-like"/>
    <property type="match status" value="1"/>
</dbReference>
<dbReference type="InterPro" id="IPR013078">
    <property type="entry name" value="His_Pase_superF_clade-1"/>
</dbReference>
<comment type="caution">
    <text evidence="4">The sequence shown here is derived from an EMBL/GenBank/DDBJ whole genome shotgun (WGS) entry which is preliminary data.</text>
</comment>
<dbReference type="InterPro" id="IPR029033">
    <property type="entry name" value="His_PPase_superfam"/>
</dbReference>
<dbReference type="EMBL" id="JAFNJU010000001">
    <property type="protein sequence ID" value="MBO1263488.1"/>
    <property type="molecule type" value="Genomic_DNA"/>
</dbReference>
<dbReference type="NCBIfam" id="TIGR03162">
    <property type="entry name" value="ribazole_cobC"/>
    <property type="match status" value="1"/>
</dbReference>
<feature type="active site" description="Tele-phosphohistidine intermediate" evidence="2">
    <location>
        <position position="9"/>
    </location>
</feature>
<feature type="active site" description="Proton donor/acceptor" evidence="2">
    <location>
        <position position="80"/>
    </location>
</feature>
<dbReference type="InterPro" id="IPR050275">
    <property type="entry name" value="PGM_Phosphatase"/>
</dbReference>
<evidence type="ECO:0000256" key="2">
    <source>
        <dbReference type="PIRSR" id="PIRSR613078-1"/>
    </source>
</evidence>
<dbReference type="GO" id="GO:0009236">
    <property type="term" value="P:cobalamin biosynthetic process"/>
    <property type="evidence" value="ECO:0007669"/>
    <property type="project" value="UniProtKB-UniRule"/>
</dbReference>
<keyword evidence="5" id="KW-1185">Reference proteome</keyword>
<evidence type="ECO:0000256" key="1">
    <source>
        <dbReference type="NCBIfam" id="TIGR03162"/>
    </source>
</evidence>
<evidence type="ECO:0000313" key="5">
    <source>
        <dbReference type="Proteomes" id="UP000664218"/>
    </source>
</evidence>
<gene>
    <name evidence="4" type="primary">cobC</name>
    <name evidence="4" type="ORF">J3A84_00345</name>
</gene>
<dbReference type="PANTHER" id="PTHR48100:SF59">
    <property type="entry name" value="ADENOSYLCOBALAMIN_ALPHA-RIBAZOLE PHOSPHATASE"/>
    <property type="match status" value="1"/>
</dbReference>
<dbReference type="EC" id="3.1.3.73" evidence="1"/>
<protein>
    <recommendedName>
        <fullName evidence="1">Alpha-ribazole phosphatase</fullName>
        <ecNumber evidence="1">3.1.3.73</ecNumber>
    </recommendedName>
</protein>
<name>A0A939KHV1_9CLOT</name>
<feature type="binding site" evidence="3">
    <location>
        <begin position="8"/>
        <end position="15"/>
    </location>
    <ligand>
        <name>substrate</name>
    </ligand>
</feature>
<feature type="binding site" evidence="3">
    <location>
        <position position="58"/>
    </location>
    <ligand>
        <name>substrate</name>
    </ligand>
</feature>
<evidence type="ECO:0000256" key="3">
    <source>
        <dbReference type="PIRSR" id="PIRSR613078-2"/>
    </source>
</evidence>
<dbReference type="SUPFAM" id="SSF53254">
    <property type="entry name" value="Phosphoglycerate mutase-like"/>
    <property type="match status" value="1"/>
</dbReference>
<reference evidence="4" key="1">
    <citation type="submission" date="2021-03" db="EMBL/GenBank/DDBJ databases">
        <title>Proteiniclasticum marinus sp. nov., isolated from tidal flat sediment.</title>
        <authorList>
            <person name="Namirimu T."/>
            <person name="Yang J.-A."/>
            <person name="Yang S.-H."/>
            <person name="Kim Y.-J."/>
            <person name="Kwon K.K."/>
        </authorList>
    </citation>
    <scope>NUCLEOTIDE SEQUENCE</scope>
    <source>
        <strain evidence="4">SCR006</strain>
    </source>
</reference>
<proteinExistence type="predicted"/>
<dbReference type="Proteomes" id="UP000664218">
    <property type="component" value="Unassembled WGS sequence"/>
</dbReference>
<accession>A0A939KHV1</accession>
<evidence type="ECO:0000313" key="4">
    <source>
        <dbReference type="EMBL" id="MBO1263488.1"/>
    </source>
</evidence>
<dbReference type="GO" id="GO:0005737">
    <property type="term" value="C:cytoplasm"/>
    <property type="evidence" value="ECO:0007669"/>
    <property type="project" value="TreeGrafter"/>
</dbReference>
<dbReference type="CDD" id="cd07067">
    <property type="entry name" value="HP_PGM_like"/>
    <property type="match status" value="1"/>
</dbReference>